<dbReference type="AlphaFoldDB" id="A0A0M0JNP0"/>
<feature type="domain" description="EF-hand" evidence="4">
    <location>
        <begin position="353"/>
        <end position="380"/>
    </location>
</feature>
<evidence type="ECO:0000313" key="6">
    <source>
        <dbReference type="Proteomes" id="UP000037460"/>
    </source>
</evidence>
<dbReference type="GO" id="GO:0005509">
    <property type="term" value="F:calcium ion binding"/>
    <property type="evidence" value="ECO:0007669"/>
    <property type="project" value="InterPro"/>
</dbReference>
<dbReference type="Proteomes" id="UP000037460">
    <property type="component" value="Unassembled WGS sequence"/>
</dbReference>
<dbReference type="SMART" id="SM00054">
    <property type="entry name" value="EFh"/>
    <property type="match status" value="6"/>
</dbReference>
<gene>
    <name evidence="5" type="ORF">Ctob_007881</name>
</gene>
<dbReference type="SUPFAM" id="SSF47473">
    <property type="entry name" value="EF-hand"/>
    <property type="match status" value="2"/>
</dbReference>
<dbReference type="Gene3D" id="1.10.238.10">
    <property type="entry name" value="EF-hand"/>
    <property type="match status" value="3"/>
</dbReference>
<dbReference type="PROSITE" id="PS00018">
    <property type="entry name" value="EF_HAND_1"/>
    <property type="match status" value="5"/>
</dbReference>
<feature type="domain" description="EF-hand" evidence="4">
    <location>
        <begin position="244"/>
        <end position="279"/>
    </location>
</feature>
<keyword evidence="3" id="KW-0106">Calcium</keyword>
<evidence type="ECO:0000256" key="3">
    <source>
        <dbReference type="ARBA" id="ARBA00022837"/>
    </source>
</evidence>
<evidence type="ECO:0000256" key="1">
    <source>
        <dbReference type="ARBA" id="ARBA00022723"/>
    </source>
</evidence>
<feature type="domain" description="EF-hand" evidence="4">
    <location>
        <begin position="145"/>
        <end position="180"/>
    </location>
</feature>
<dbReference type="InterPro" id="IPR011992">
    <property type="entry name" value="EF-hand-dom_pair"/>
</dbReference>
<comment type="caution">
    <text evidence="5">The sequence shown here is derived from an EMBL/GenBank/DDBJ whole genome shotgun (WGS) entry which is preliminary data.</text>
</comment>
<evidence type="ECO:0000259" key="4">
    <source>
        <dbReference type="PROSITE" id="PS50222"/>
    </source>
</evidence>
<feature type="domain" description="EF-hand" evidence="4">
    <location>
        <begin position="204"/>
        <end position="239"/>
    </location>
</feature>
<keyword evidence="2" id="KW-0677">Repeat</keyword>
<protein>
    <submittedName>
        <fullName evidence="5">Calmodulin-like protein 12</fullName>
    </submittedName>
</protein>
<name>A0A0M0JNP0_9EUKA</name>
<evidence type="ECO:0000256" key="2">
    <source>
        <dbReference type="ARBA" id="ARBA00022737"/>
    </source>
</evidence>
<sequence length="417" mass="47005">MSFKNKFSVPQSHYRTSSAAYGECFTNPILAQSPSASYLPYPPSATYLPISASKTPGQNGHTMSPKGFSNFGQIRTDSQKTMWNLQSTGTKIVNGVPAGYGQRRVTRWPLGQIFMQFDTDGDGFLDIGEFRRALRAIGLPKRSGEKADLDEFTFKAMDTDCDGKLSVQEFDANMPLALRAKIEEKLDKGWKFDEKKWAASVARHAKVDLGKVFKQFDTEGRGTLSDGMIRRAFRALGLKKRTGSKYELDEQMFKEMDSDGDGVVSLKEFKAFLDSRPALKQTIIEKIEAGWTFDPELWSASVARHSKPDYSKLFKNFDTDHDGLLDFREMQRAFRAIGLKKRSGAKFELDKMMFQAFDSDGDGKISLQEFEENMPDALREKLDEIVAGGWKFDPEAWGASVARHAKDPPYKPEKAFM</sequence>
<feature type="domain" description="EF-hand" evidence="4">
    <location>
        <begin position="305"/>
        <end position="340"/>
    </location>
</feature>
<proteinExistence type="predicted"/>
<evidence type="ECO:0000313" key="5">
    <source>
        <dbReference type="EMBL" id="KOO27927.1"/>
    </source>
</evidence>
<dbReference type="PANTHER" id="PTHR10891">
    <property type="entry name" value="EF-HAND CALCIUM-BINDING DOMAIN CONTAINING PROTEIN"/>
    <property type="match status" value="1"/>
</dbReference>
<dbReference type="Pfam" id="PF13499">
    <property type="entry name" value="EF-hand_7"/>
    <property type="match status" value="3"/>
</dbReference>
<keyword evidence="1" id="KW-0479">Metal-binding</keyword>
<dbReference type="InterPro" id="IPR018247">
    <property type="entry name" value="EF_Hand_1_Ca_BS"/>
</dbReference>
<reference evidence="6" key="1">
    <citation type="journal article" date="2015" name="PLoS Genet.">
        <title>Genome Sequence and Transcriptome Analyses of Chrysochromulina tobin: Metabolic Tools for Enhanced Algal Fitness in the Prominent Order Prymnesiales (Haptophyceae).</title>
        <authorList>
            <person name="Hovde B.T."/>
            <person name="Deodato C.R."/>
            <person name="Hunsperger H.M."/>
            <person name="Ryken S.A."/>
            <person name="Yost W."/>
            <person name="Jha R.K."/>
            <person name="Patterson J."/>
            <person name="Monnat R.J. Jr."/>
            <person name="Barlow S.B."/>
            <person name="Starkenburg S.R."/>
            <person name="Cattolico R.A."/>
        </authorList>
    </citation>
    <scope>NUCLEOTIDE SEQUENCE</scope>
    <source>
        <strain evidence="6">CCMP291</strain>
    </source>
</reference>
<organism evidence="5 6">
    <name type="scientific">Chrysochromulina tobinii</name>
    <dbReference type="NCBI Taxonomy" id="1460289"/>
    <lineage>
        <taxon>Eukaryota</taxon>
        <taxon>Haptista</taxon>
        <taxon>Haptophyta</taxon>
        <taxon>Prymnesiophyceae</taxon>
        <taxon>Prymnesiales</taxon>
        <taxon>Chrysochromulinaceae</taxon>
        <taxon>Chrysochromulina</taxon>
    </lineage>
</organism>
<feature type="domain" description="EF-hand" evidence="4">
    <location>
        <begin position="112"/>
        <end position="140"/>
    </location>
</feature>
<dbReference type="EMBL" id="JWZX01002644">
    <property type="protein sequence ID" value="KOO27927.1"/>
    <property type="molecule type" value="Genomic_DNA"/>
</dbReference>
<dbReference type="InterPro" id="IPR002048">
    <property type="entry name" value="EF_hand_dom"/>
</dbReference>
<keyword evidence="6" id="KW-1185">Reference proteome</keyword>
<accession>A0A0M0JNP0</accession>
<dbReference type="OrthoDB" id="26525at2759"/>
<dbReference type="InterPro" id="IPR039647">
    <property type="entry name" value="EF_hand_pair_protein_CML-like"/>
</dbReference>
<dbReference type="PROSITE" id="PS50222">
    <property type="entry name" value="EF_HAND_2"/>
    <property type="match status" value="6"/>
</dbReference>